<feature type="compositionally biased region" description="Acidic residues" evidence="1">
    <location>
        <begin position="90"/>
        <end position="101"/>
    </location>
</feature>
<keyword evidence="3" id="KW-1185">Reference proteome</keyword>
<evidence type="ECO:0000256" key="1">
    <source>
        <dbReference type="SAM" id="MobiDB-lite"/>
    </source>
</evidence>
<evidence type="ECO:0000313" key="2">
    <source>
        <dbReference type="EMBL" id="TQD72867.1"/>
    </source>
</evidence>
<dbReference type="EMBL" id="VIEB01001356">
    <property type="protein sequence ID" value="TQD72867.1"/>
    <property type="molecule type" value="Genomic_DNA"/>
</dbReference>
<name>A0A540KF52_MALBA</name>
<organism evidence="2 3">
    <name type="scientific">Malus baccata</name>
    <name type="common">Siberian crab apple</name>
    <name type="synonym">Pyrus baccata</name>
    <dbReference type="NCBI Taxonomy" id="106549"/>
    <lineage>
        <taxon>Eukaryota</taxon>
        <taxon>Viridiplantae</taxon>
        <taxon>Streptophyta</taxon>
        <taxon>Embryophyta</taxon>
        <taxon>Tracheophyta</taxon>
        <taxon>Spermatophyta</taxon>
        <taxon>Magnoliopsida</taxon>
        <taxon>eudicotyledons</taxon>
        <taxon>Gunneridae</taxon>
        <taxon>Pentapetalae</taxon>
        <taxon>rosids</taxon>
        <taxon>fabids</taxon>
        <taxon>Rosales</taxon>
        <taxon>Rosaceae</taxon>
        <taxon>Amygdaloideae</taxon>
        <taxon>Maleae</taxon>
        <taxon>Malus</taxon>
    </lineage>
</organism>
<protein>
    <submittedName>
        <fullName evidence="2">Uncharacterized protein</fullName>
    </submittedName>
</protein>
<gene>
    <name evidence="2" type="ORF">C1H46_041606</name>
</gene>
<dbReference type="AlphaFoldDB" id="A0A540KF52"/>
<sequence>MIYLDRASWDECHRLLKKQRQLLEKLGRISERQEAGGQISTPATTNIRPKKIVNLAEEQRPPIFSVETESVVGLEENVSVSEPQINLENDSSEECSNDEQD</sequence>
<dbReference type="Proteomes" id="UP000315295">
    <property type="component" value="Unassembled WGS sequence"/>
</dbReference>
<feature type="region of interest" description="Disordered" evidence="1">
    <location>
        <begin position="75"/>
        <end position="101"/>
    </location>
</feature>
<evidence type="ECO:0000313" key="3">
    <source>
        <dbReference type="Proteomes" id="UP000315295"/>
    </source>
</evidence>
<proteinExistence type="predicted"/>
<reference evidence="2 3" key="1">
    <citation type="journal article" date="2019" name="G3 (Bethesda)">
        <title>Sequencing of a Wild Apple (Malus baccata) Genome Unravels the Differences Between Cultivated and Wild Apple Species Regarding Disease Resistance and Cold Tolerance.</title>
        <authorList>
            <person name="Chen X."/>
        </authorList>
    </citation>
    <scope>NUCLEOTIDE SEQUENCE [LARGE SCALE GENOMIC DNA]</scope>
    <source>
        <strain evidence="3">cv. Shandingzi</strain>
        <tissue evidence="2">Leaves</tissue>
    </source>
</reference>
<accession>A0A540KF52</accession>
<comment type="caution">
    <text evidence="2">The sequence shown here is derived from an EMBL/GenBank/DDBJ whole genome shotgun (WGS) entry which is preliminary data.</text>
</comment>